<name>A0A327YAS4_9BACL</name>
<evidence type="ECO:0000259" key="5">
    <source>
        <dbReference type="SMART" id="SM00382"/>
    </source>
</evidence>
<accession>A0A327YAS4</accession>
<organism evidence="7 8">
    <name type="scientific">Paranoxybacillus vitaminiphilus</name>
    <dbReference type="NCBI Taxonomy" id="581036"/>
    <lineage>
        <taxon>Bacteria</taxon>
        <taxon>Bacillati</taxon>
        <taxon>Bacillota</taxon>
        <taxon>Bacilli</taxon>
        <taxon>Bacillales</taxon>
        <taxon>Anoxybacillaceae</taxon>
        <taxon>Paranoxybacillus</taxon>
    </lineage>
</organism>
<dbReference type="PANTHER" id="PTHR11638:SF18">
    <property type="entry name" value="HEAT SHOCK PROTEIN 104"/>
    <property type="match status" value="1"/>
</dbReference>
<gene>
    <name evidence="7" type="ORF">B0I26_11531</name>
</gene>
<dbReference type="InterPro" id="IPR050130">
    <property type="entry name" value="ClpA_ClpB"/>
</dbReference>
<dbReference type="Proteomes" id="UP000248555">
    <property type="component" value="Unassembled WGS sequence"/>
</dbReference>
<feature type="region of interest" description="Disordered" evidence="4">
    <location>
        <begin position="364"/>
        <end position="387"/>
    </location>
</feature>
<evidence type="ECO:0000256" key="3">
    <source>
        <dbReference type="ARBA" id="ARBA00023186"/>
    </source>
</evidence>
<keyword evidence="3" id="KW-0143">Chaperone</keyword>
<evidence type="ECO:0000313" key="8">
    <source>
        <dbReference type="Proteomes" id="UP000248555"/>
    </source>
</evidence>
<dbReference type="Gene3D" id="1.10.8.60">
    <property type="match status" value="1"/>
</dbReference>
<dbReference type="GO" id="GO:0005524">
    <property type="term" value="F:ATP binding"/>
    <property type="evidence" value="ECO:0007669"/>
    <property type="project" value="UniProtKB-KW"/>
</dbReference>
<dbReference type="GO" id="GO:0016887">
    <property type="term" value="F:ATP hydrolysis activity"/>
    <property type="evidence" value="ECO:0007669"/>
    <property type="project" value="InterPro"/>
</dbReference>
<sequence>MYLGDEQMSFITTKLKDLNEHQQQNILQGTRLVTRFRFDVNQVIKHIRSKIWGQDDVLRRLEEMLNIIWADITETDRPLYVALFLGPTGVGKTEIVRALSEAIHGNREAYCRIDMNTLAQEHYTAALTGAPPGYVGSKEGNSLFEKEKIEGSYSKPGIVLFDELEKANDQVIYSLLNVMDNGLLVMTSGEKVINFRNTMIFMTSNIGSKEIMSYADGGFKYTFRKLLWFLQPSNWRKSEEDFLHSVVLSQLEKRFSPEFINRFDDIFVFQWLKQDVLEHILDTNIQALNHRIKKYNCQLQLEQTARKYLIEEGFDKRYGARFLKRTIRKYIEVPLASQIGQRSQEESPILFVAKMQNGKLHLLETKDPKSSIETEPLSKETKQLLDR</sequence>
<dbReference type="InterPro" id="IPR001270">
    <property type="entry name" value="ClpA/B"/>
</dbReference>
<dbReference type="InterPro" id="IPR003593">
    <property type="entry name" value="AAA+_ATPase"/>
</dbReference>
<dbReference type="GO" id="GO:0034605">
    <property type="term" value="P:cellular response to heat"/>
    <property type="evidence" value="ECO:0007669"/>
    <property type="project" value="TreeGrafter"/>
</dbReference>
<dbReference type="SMART" id="SM01086">
    <property type="entry name" value="ClpB_D2-small"/>
    <property type="match status" value="1"/>
</dbReference>
<dbReference type="Gene3D" id="3.40.50.300">
    <property type="entry name" value="P-loop containing nucleotide triphosphate hydrolases"/>
    <property type="match status" value="1"/>
</dbReference>
<dbReference type="SUPFAM" id="SSF52540">
    <property type="entry name" value="P-loop containing nucleoside triphosphate hydrolases"/>
    <property type="match status" value="1"/>
</dbReference>
<dbReference type="Pfam" id="PF07724">
    <property type="entry name" value="AAA_2"/>
    <property type="match status" value="1"/>
</dbReference>
<evidence type="ECO:0000313" key="7">
    <source>
        <dbReference type="EMBL" id="RAK16895.1"/>
    </source>
</evidence>
<dbReference type="AlphaFoldDB" id="A0A327YAS4"/>
<dbReference type="EMBL" id="QLMH01000015">
    <property type="protein sequence ID" value="RAK16895.1"/>
    <property type="molecule type" value="Genomic_DNA"/>
</dbReference>
<dbReference type="PANTHER" id="PTHR11638">
    <property type="entry name" value="ATP-DEPENDENT CLP PROTEASE"/>
    <property type="match status" value="1"/>
</dbReference>
<dbReference type="InterPro" id="IPR019489">
    <property type="entry name" value="Clp_ATPase_C"/>
</dbReference>
<dbReference type="InterPro" id="IPR027417">
    <property type="entry name" value="P-loop_NTPase"/>
</dbReference>
<reference evidence="7 8" key="1">
    <citation type="submission" date="2018-06" db="EMBL/GenBank/DDBJ databases">
        <title>Genomic Encyclopedia of Type Strains, Phase III (KMG-III): the genomes of soil and plant-associated and newly described type strains.</title>
        <authorList>
            <person name="Whitman W."/>
        </authorList>
    </citation>
    <scope>NUCLEOTIDE SEQUENCE [LARGE SCALE GENOMIC DNA]</scope>
    <source>
        <strain evidence="7 8">CGMCC 1.8979</strain>
    </source>
</reference>
<keyword evidence="2" id="KW-0067">ATP-binding</keyword>
<evidence type="ECO:0000256" key="4">
    <source>
        <dbReference type="SAM" id="MobiDB-lite"/>
    </source>
</evidence>
<keyword evidence="1" id="KW-0547">Nucleotide-binding</keyword>
<evidence type="ECO:0000256" key="1">
    <source>
        <dbReference type="ARBA" id="ARBA00022741"/>
    </source>
</evidence>
<dbReference type="Pfam" id="PF10431">
    <property type="entry name" value="ClpB_D2-small"/>
    <property type="match status" value="1"/>
</dbReference>
<evidence type="ECO:0000256" key="2">
    <source>
        <dbReference type="ARBA" id="ARBA00022840"/>
    </source>
</evidence>
<dbReference type="PRINTS" id="PR00300">
    <property type="entry name" value="CLPPROTEASEA"/>
</dbReference>
<feature type="domain" description="Clp ATPase C-terminal" evidence="6">
    <location>
        <begin position="272"/>
        <end position="362"/>
    </location>
</feature>
<comment type="caution">
    <text evidence="7">The sequence shown here is derived from an EMBL/GenBank/DDBJ whole genome shotgun (WGS) entry which is preliminary data.</text>
</comment>
<protein>
    <submittedName>
        <fullName evidence="7">ClpA/ClpB-like protein</fullName>
    </submittedName>
</protein>
<dbReference type="SMART" id="SM00382">
    <property type="entry name" value="AAA"/>
    <property type="match status" value="1"/>
</dbReference>
<proteinExistence type="predicted"/>
<dbReference type="CDD" id="cd19499">
    <property type="entry name" value="RecA-like_ClpB_Hsp104-like"/>
    <property type="match status" value="1"/>
</dbReference>
<dbReference type="GO" id="GO:0005737">
    <property type="term" value="C:cytoplasm"/>
    <property type="evidence" value="ECO:0007669"/>
    <property type="project" value="TreeGrafter"/>
</dbReference>
<evidence type="ECO:0000259" key="6">
    <source>
        <dbReference type="SMART" id="SM01086"/>
    </source>
</evidence>
<feature type="domain" description="AAA+ ATPase" evidence="5">
    <location>
        <begin position="78"/>
        <end position="233"/>
    </location>
</feature>
<keyword evidence="8" id="KW-1185">Reference proteome</keyword>
<dbReference type="InterPro" id="IPR003959">
    <property type="entry name" value="ATPase_AAA_core"/>
</dbReference>